<feature type="region of interest" description="Disordered" evidence="1">
    <location>
        <begin position="131"/>
        <end position="183"/>
    </location>
</feature>
<name>A0A8T4ITT7_9ACTN</name>
<reference evidence="2" key="1">
    <citation type="submission" date="2021-04" db="EMBL/GenBank/DDBJ databases">
        <title>Sequencing of actinobacteria type strains.</title>
        <authorList>
            <person name="Nguyen G.-S."/>
            <person name="Wentzel A."/>
        </authorList>
    </citation>
    <scope>NUCLEOTIDE SEQUENCE</scope>
    <source>
        <strain evidence="2">DSM 42095</strain>
    </source>
</reference>
<feature type="compositionally biased region" description="Basic residues" evidence="1">
    <location>
        <begin position="164"/>
        <end position="177"/>
    </location>
</feature>
<sequence>MTIGWPMPHDSFYTQDQFDQMERIEALRAENHERDPERHYLAYADAGTKQMYADAESAHAYFQVTGRKLDENDIAFGELERQRAAGHRVRTSDFDRAQRRFEVARSSHAAGTVSYLNKALSYEQRMSGFLDSRGVPRPGSTAQMAMATLPGQSQGSSHQPTTGHGHHSSHRSHRPHRSQSPSR</sequence>
<protein>
    <submittedName>
        <fullName evidence="2">Uncharacterized protein</fullName>
    </submittedName>
</protein>
<dbReference type="AlphaFoldDB" id="A0A8T4ITT7"/>
<gene>
    <name evidence="2" type="ORF">KDA82_22905</name>
</gene>
<accession>A0A8T4ITT7</accession>
<proteinExistence type="predicted"/>
<dbReference type="Proteomes" id="UP000675554">
    <property type="component" value="Unassembled WGS sequence"/>
</dbReference>
<organism evidence="2 3">
    <name type="scientific">Streptomyces daliensis</name>
    <dbReference type="NCBI Taxonomy" id="299421"/>
    <lineage>
        <taxon>Bacteria</taxon>
        <taxon>Bacillati</taxon>
        <taxon>Actinomycetota</taxon>
        <taxon>Actinomycetes</taxon>
        <taxon>Kitasatosporales</taxon>
        <taxon>Streptomycetaceae</taxon>
        <taxon>Streptomyces</taxon>
    </lineage>
</organism>
<evidence type="ECO:0000313" key="2">
    <source>
        <dbReference type="EMBL" id="MBR7675811.1"/>
    </source>
</evidence>
<evidence type="ECO:0000313" key="3">
    <source>
        <dbReference type="Proteomes" id="UP000675554"/>
    </source>
</evidence>
<comment type="caution">
    <text evidence="2">The sequence shown here is derived from an EMBL/GenBank/DDBJ whole genome shotgun (WGS) entry which is preliminary data.</text>
</comment>
<evidence type="ECO:0000256" key="1">
    <source>
        <dbReference type="SAM" id="MobiDB-lite"/>
    </source>
</evidence>
<keyword evidence="3" id="KW-1185">Reference proteome</keyword>
<dbReference type="EMBL" id="JAGSMN010000535">
    <property type="protein sequence ID" value="MBR7675811.1"/>
    <property type="molecule type" value="Genomic_DNA"/>
</dbReference>